<feature type="compositionally biased region" description="Basic residues" evidence="1">
    <location>
        <begin position="1"/>
        <end position="12"/>
    </location>
</feature>
<organism evidence="2 3">
    <name type="scientific">Mesorhizobium opportunistum (strain LMG 24607 / HAMBI 3007 / WSM2075)</name>
    <dbReference type="NCBI Taxonomy" id="536019"/>
    <lineage>
        <taxon>Bacteria</taxon>
        <taxon>Pseudomonadati</taxon>
        <taxon>Pseudomonadota</taxon>
        <taxon>Alphaproteobacteria</taxon>
        <taxon>Hyphomicrobiales</taxon>
        <taxon>Phyllobacteriaceae</taxon>
        <taxon>Mesorhizobium</taxon>
    </lineage>
</organism>
<dbReference type="STRING" id="536019.Mesop_1089"/>
<dbReference type="HOGENOM" id="CLU_040284_1_0_5"/>
<proteinExistence type="predicted"/>
<gene>
    <name evidence="2" type="ordered locus">Mesop_1089</name>
</gene>
<dbReference type="AlphaFoldDB" id="F7YD40"/>
<feature type="compositionally biased region" description="Basic and acidic residues" evidence="1">
    <location>
        <begin position="80"/>
        <end position="96"/>
    </location>
</feature>
<dbReference type="Proteomes" id="UP000001623">
    <property type="component" value="Chromosome"/>
</dbReference>
<evidence type="ECO:0000256" key="1">
    <source>
        <dbReference type="SAM" id="MobiDB-lite"/>
    </source>
</evidence>
<feature type="region of interest" description="Disordered" evidence="1">
    <location>
        <begin position="1"/>
        <end position="171"/>
    </location>
</feature>
<protein>
    <submittedName>
        <fullName evidence="2">Phage tail protein</fullName>
    </submittedName>
</protein>
<accession>F7YD40</accession>
<dbReference type="KEGG" id="mop:Mesop_1089"/>
<name>F7YD40_MESOW</name>
<dbReference type="eggNOG" id="COG4223">
    <property type="taxonomic scope" value="Bacteria"/>
</dbReference>
<feature type="compositionally biased region" description="Low complexity" evidence="1">
    <location>
        <begin position="37"/>
        <end position="59"/>
    </location>
</feature>
<dbReference type="RefSeq" id="WP_013892314.1">
    <property type="nucleotide sequence ID" value="NC_015675.1"/>
</dbReference>
<evidence type="ECO:0000313" key="3">
    <source>
        <dbReference type="Proteomes" id="UP000001623"/>
    </source>
</evidence>
<dbReference type="EMBL" id="CP002279">
    <property type="protein sequence ID" value="AEH85575.1"/>
    <property type="molecule type" value="Genomic_DNA"/>
</dbReference>
<reference evidence="2 3" key="1">
    <citation type="submission" date="2010-10" db="EMBL/GenBank/DDBJ databases">
        <title>Complete sequence of Mesorhizobium opportunistum WSM2075.</title>
        <authorList>
            <consortium name="US DOE Joint Genome Institute"/>
            <person name="Lucas S."/>
            <person name="Copeland A."/>
            <person name="Lapidus A."/>
            <person name="Cheng J.-F."/>
            <person name="Bruce D."/>
            <person name="Goodwin L."/>
            <person name="Pitluck S."/>
            <person name="Chertkov O."/>
            <person name="Misra M."/>
            <person name="Detter J.C."/>
            <person name="Han C."/>
            <person name="Tapia R."/>
            <person name="Land M."/>
            <person name="Hauser L."/>
            <person name="Kyrpides N."/>
            <person name="Ovchinnikova G."/>
            <person name="Mavrommatis K.M."/>
            <person name="Tiwari R.P."/>
            <person name="Howieson J.G."/>
            <person name="O'Hara G.W."/>
            <person name="Nandasena K.G."/>
            <person name="Woyke T."/>
        </authorList>
    </citation>
    <scope>NUCLEOTIDE SEQUENCE [LARGE SCALE GENOMIC DNA]</scope>
    <source>
        <strain evidence="3">LMG 24607 / HAMBI 3007 / WSM2075</strain>
    </source>
</reference>
<evidence type="ECO:0000313" key="2">
    <source>
        <dbReference type="EMBL" id="AEH85575.1"/>
    </source>
</evidence>
<sequence length="516" mass="51385">MVKTPKMRHSKGRRDPVTIDLEPGAVSRVVDEDAGKDAAAGDAAAGDAAAGDAAAGNAAQTDEAKAEEAANASQPEAPEEPVHADQVDLEPWEHADAAAGQSGADTAARAKAAEPEMPYPGSDTPSDRAKPSSDYNFEDATTKTGETKTGETNAGAGKPDARSGPMAAQPKRGGLNGLTAGIIGGVIALVGAGGLQFAGLLGAPGSGAGVSLDGVNSDIASLKSEITRLKEADGNNDAAAKLVGLSSGLEQVRADVAALKSAVESGGAGDNAGLAALGDKVKQIETAVAALGKAGRAAPVDLGPLNEKLADLDALVKSTGEAAKAQDGRLAALEQSVSQLSGKVDAQASQPKIALAIAASALKAALDRGAPFSAELDTLAAISPNAPELATLRPYAEKGVPTRAEIASQMDAAANAMVAAATPVDQNAGFLDNLMSSAESLVKVRPIGAVEGAGAPETVARMEVAVNQGDYAKALSEYDTLPAAVKTAGADFAGKLKARVEVETQVDALISSAMKA</sequence>
<feature type="compositionally biased region" description="Low complexity" evidence="1">
    <location>
        <begin position="97"/>
        <end position="110"/>
    </location>
</feature>